<evidence type="ECO:0000259" key="7">
    <source>
        <dbReference type="PROSITE" id="PS50237"/>
    </source>
</evidence>
<dbReference type="Gene3D" id="3.30.2160.10">
    <property type="entry name" value="Hect, E3 ligase catalytic domain"/>
    <property type="match status" value="1"/>
</dbReference>
<evidence type="ECO:0000256" key="6">
    <source>
        <dbReference type="PROSITE-ProRule" id="PRU00104"/>
    </source>
</evidence>
<dbReference type="PANTHER" id="PTHR11254">
    <property type="entry name" value="HECT DOMAIN UBIQUITIN-PROTEIN LIGASE"/>
    <property type="match status" value="1"/>
</dbReference>
<dbReference type="PANTHER" id="PTHR11254:SF424">
    <property type="entry name" value="E3 UBIQUITIN-PROTEIN LIGASE UPL5"/>
    <property type="match status" value="1"/>
</dbReference>
<accession>A0A9J6B6J3</accession>
<reference evidence="8 9" key="1">
    <citation type="submission" date="2020-09" db="EMBL/GenBank/DDBJ databases">
        <title>De no assembly of potato wild relative species, Solanum commersonii.</title>
        <authorList>
            <person name="Cho K."/>
        </authorList>
    </citation>
    <scope>NUCLEOTIDE SEQUENCE [LARGE SCALE GENOMIC DNA]</scope>
    <source>
        <strain evidence="8">LZ3.2</strain>
        <tissue evidence="8">Leaf</tissue>
    </source>
</reference>
<dbReference type="GO" id="GO:0061630">
    <property type="term" value="F:ubiquitin protein ligase activity"/>
    <property type="evidence" value="ECO:0007669"/>
    <property type="project" value="UniProtKB-EC"/>
</dbReference>
<dbReference type="Proteomes" id="UP000824120">
    <property type="component" value="Chromosome 1"/>
</dbReference>
<proteinExistence type="predicted"/>
<evidence type="ECO:0000256" key="3">
    <source>
        <dbReference type="ARBA" id="ARBA00012485"/>
    </source>
</evidence>
<keyword evidence="5 6" id="KW-0833">Ubl conjugation pathway</keyword>
<evidence type="ECO:0000313" key="9">
    <source>
        <dbReference type="Proteomes" id="UP000824120"/>
    </source>
</evidence>
<evidence type="ECO:0000256" key="4">
    <source>
        <dbReference type="ARBA" id="ARBA00022679"/>
    </source>
</evidence>
<name>A0A9J6B6J3_SOLCO</name>
<comment type="caution">
    <text evidence="8">The sequence shown here is derived from an EMBL/GenBank/DDBJ whole genome shotgun (WGS) entry which is preliminary data.</text>
</comment>
<evidence type="ECO:0000313" key="8">
    <source>
        <dbReference type="EMBL" id="KAG5632334.1"/>
    </source>
</evidence>
<sequence length="103" mass="11916">MMYKSKKNYRVFFLQLAGKGVLLKDIRDADPFLYCSCKEILNMNSKIVDQDVLGLTFVCEVELLGLRREIELCPNGKDIILDSKIMEYYVTLAIQLRYVTLIA</sequence>
<dbReference type="GO" id="GO:0006511">
    <property type="term" value="P:ubiquitin-dependent protein catabolic process"/>
    <property type="evidence" value="ECO:0007669"/>
    <property type="project" value="TreeGrafter"/>
</dbReference>
<protein>
    <recommendedName>
        <fullName evidence="3">HECT-type E3 ubiquitin transferase</fullName>
        <ecNumber evidence="3">2.3.2.26</ecNumber>
    </recommendedName>
</protein>
<gene>
    <name evidence="8" type="ORF">H5410_004051</name>
</gene>
<dbReference type="PROSITE" id="PS50237">
    <property type="entry name" value="HECT"/>
    <property type="match status" value="1"/>
</dbReference>
<dbReference type="EC" id="2.3.2.26" evidence="3"/>
<dbReference type="InterPro" id="IPR050409">
    <property type="entry name" value="E3_ubiq-protein_ligase"/>
</dbReference>
<dbReference type="GO" id="GO:0005737">
    <property type="term" value="C:cytoplasm"/>
    <property type="evidence" value="ECO:0007669"/>
    <property type="project" value="TreeGrafter"/>
</dbReference>
<dbReference type="OrthoDB" id="8068875at2759"/>
<dbReference type="Pfam" id="PF00632">
    <property type="entry name" value="HECT"/>
    <property type="match status" value="1"/>
</dbReference>
<dbReference type="SUPFAM" id="SSF56204">
    <property type="entry name" value="Hect, E3 ligase catalytic domain"/>
    <property type="match status" value="1"/>
</dbReference>
<evidence type="ECO:0000256" key="1">
    <source>
        <dbReference type="ARBA" id="ARBA00000885"/>
    </source>
</evidence>
<comment type="catalytic activity">
    <reaction evidence="1">
        <text>S-ubiquitinyl-[E2 ubiquitin-conjugating enzyme]-L-cysteine + [acceptor protein]-L-lysine = [E2 ubiquitin-conjugating enzyme]-L-cysteine + N(6)-ubiquitinyl-[acceptor protein]-L-lysine.</text>
        <dbReference type="EC" id="2.3.2.26"/>
    </reaction>
</comment>
<feature type="domain" description="HECT" evidence="7">
    <location>
        <begin position="10"/>
        <end position="103"/>
    </location>
</feature>
<dbReference type="EMBL" id="JACXVP010000001">
    <property type="protein sequence ID" value="KAG5632334.1"/>
    <property type="molecule type" value="Genomic_DNA"/>
</dbReference>
<organism evidence="8 9">
    <name type="scientific">Solanum commersonii</name>
    <name type="common">Commerson's wild potato</name>
    <name type="synonym">Commerson's nightshade</name>
    <dbReference type="NCBI Taxonomy" id="4109"/>
    <lineage>
        <taxon>Eukaryota</taxon>
        <taxon>Viridiplantae</taxon>
        <taxon>Streptophyta</taxon>
        <taxon>Embryophyta</taxon>
        <taxon>Tracheophyta</taxon>
        <taxon>Spermatophyta</taxon>
        <taxon>Magnoliopsida</taxon>
        <taxon>eudicotyledons</taxon>
        <taxon>Gunneridae</taxon>
        <taxon>Pentapetalae</taxon>
        <taxon>asterids</taxon>
        <taxon>lamiids</taxon>
        <taxon>Solanales</taxon>
        <taxon>Solanaceae</taxon>
        <taxon>Solanoideae</taxon>
        <taxon>Solaneae</taxon>
        <taxon>Solanum</taxon>
    </lineage>
</organism>
<comment type="caution">
    <text evidence="6">Lacks conserved residue(s) required for the propagation of feature annotation.</text>
</comment>
<keyword evidence="9" id="KW-1185">Reference proteome</keyword>
<dbReference type="AlphaFoldDB" id="A0A9J6B6J3"/>
<keyword evidence="4" id="KW-0808">Transferase</keyword>
<dbReference type="InterPro" id="IPR000569">
    <property type="entry name" value="HECT_dom"/>
</dbReference>
<dbReference type="Gene3D" id="3.90.1750.10">
    <property type="entry name" value="Hect, E3 ligase catalytic domains"/>
    <property type="match status" value="1"/>
</dbReference>
<dbReference type="GO" id="GO:0000209">
    <property type="term" value="P:protein polyubiquitination"/>
    <property type="evidence" value="ECO:0007669"/>
    <property type="project" value="TreeGrafter"/>
</dbReference>
<evidence type="ECO:0000256" key="5">
    <source>
        <dbReference type="ARBA" id="ARBA00022786"/>
    </source>
</evidence>
<evidence type="ECO:0000256" key="2">
    <source>
        <dbReference type="ARBA" id="ARBA00004906"/>
    </source>
</evidence>
<comment type="pathway">
    <text evidence="2">Protein modification; protein ubiquitination.</text>
</comment>
<dbReference type="InterPro" id="IPR035983">
    <property type="entry name" value="Hect_E3_ubiquitin_ligase"/>
</dbReference>